<dbReference type="Proteomes" id="UP000813824">
    <property type="component" value="Unassembled WGS sequence"/>
</dbReference>
<evidence type="ECO:0000313" key="2">
    <source>
        <dbReference type="EMBL" id="KAH8094822.1"/>
    </source>
</evidence>
<feature type="compositionally biased region" description="Polar residues" evidence="1">
    <location>
        <begin position="29"/>
        <end position="38"/>
    </location>
</feature>
<comment type="caution">
    <text evidence="2">The sequence shown here is derived from an EMBL/GenBank/DDBJ whole genome shotgun (WGS) entry which is preliminary data.</text>
</comment>
<reference evidence="2" key="1">
    <citation type="journal article" date="2021" name="New Phytol.">
        <title>Evolutionary innovations through gain and loss of genes in the ectomycorrhizal Boletales.</title>
        <authorList>
            <person name="Wu G."/>
            <person name="Miyauchi S."/>
            <person name="Morin E."/>
            <person name="Kuo A."/>
            <person name="Drula E."/>
            <person name="Varga T."/>
            <person name="Kohler A."/>
            <person name="Feng B."/>
            <person name="Cao Y."/>
            <person name="Lipzen A."/>
            <person name="Daum C."/>
            <person name="Hundley H."/>
            <person name="Pangilinan J."/>
            <person name="Johnson J."/>
            <person name="Barry K."/>
            <person name="LaButti K."/>
            <person name="Ng V."/>
            <person name="Ahrendt S."/>
            <person name="Min B."/>
            <person name="Choi I.G."/>
            <person name="Park H."/>
            <person name="Plett J.M."/>
            <person name="Magnuson J."/>
            <person name="Spatafora J.W."/>
            <person name="Nagy L.G."/>
            <person name="Henrissat B."/>
            <person name="Grigoriev I.V."/>
            <person name="Yang Z.L."/>
            <person name="Xu J."/>
            <person name="Martin F.M."/>
        </authorList>
    </citation>
    <scope>NUCLEOTIDE SEQUENCE</scope>
    <source>
        <strain evidence="2">KKN 215</strain>
    </source>
</reference>
<dbReference type="EMBL" id="JAEVFJ010000024">
    <property type="protein sequence ID" value="KAH8094822.1"/>
    <property type="molecule type" value="Genomic_DNA"/>
</dbReference>
<keyword evidence="3" id="KW-1185">Reference proteome</keyword>
<feature type="region of interest" description="Disordered" evidence="1">
    <location>
        <begin position="1"/>
        <end position="197"/>
    </location>
</feature>
<feature type="compositionally biased region" description="Basic and acidic residues" evidence="1">
    <location>
        <begin position="278"/>
        <end position="295"/>
    </location>
</feature>
<evidence type="ECO:0000256" key="1">
    <source>
        <dbReference type="SAM" id="MobiDB-lite"/>
    </source>
</evidence>
<dbReference type="OrthoDB" id="3260940at2759"/>
<feature type="region of interest" description="Disordered" evidence="1">
    <location>
        <begin position="231"/>
        <end position="409"/>
    </location>
</feature>
<gene>
    <name evidence="2" type="ORF">BXZ70DRAFT_896310</name>
</gene>
<feature type="compositionally biased region" description="Polar residues" evidence="1">
    <location>
        <begin position="305"/>
        <end position="318"/>
    </location>
</feature>
<evidence type="ECO:0000313" key="3">
    <source>
        <dbReference type="Proteomes" id="UP000813824"/>
    </source>
</evidence>
<feature type="compositionally biased region" description="Polar residues" evidence="1">
    <location>
        <begin position="47"/>
        <end position="66"/>
    </location>
</feature>
<dbReference type="AlphaFoldDB" id="A0A8K0UJU9"/>
<organism evidence="2 3">
    <name type="scientific">Cristinia sonorae</name>
    <dbReference type="NCBI Taxonomy" id="1940300"/>
    <lineage>
        <taxon>Eukaryota</taxon>
        <taxon>Fungi</taxon>
        <taxon>Dikarya</taxon>
        <taxon>Basidiomycota</taxon>
        <taxon>Agaricomycotina</taxon>
        <taxon>Agaricomycetes</taxon>
        <taxon>Agaricomycetidae</taxon>
        <taxon>Agaricales</taxon>
        <taxon>Pleurotineae</taxon>
        <taxon>Stephanosporaceae</taxon>
        <taxon>Cristinia</taxon>
    </lineage>
</organism>
<proteinExistence type="predicted"/>
<protein>
    <submittedName>
        <fullName evidence="2">Uncharacterized protein</fullName>
    </submittedName>
</protein>
<feature type="compositionally biased region" description="Polar residues" evidence="1">
    <location>
        <begin position="246"/>
        <end position="263"/>
    </location>
</feature>
<accession>A0A8K0UJU9</accession>
<feature type="compositionally biased region" description="Basic and acidic residues" evidence="1">
    <location>
        <begin position="108"/>
        <end position="145"/>
    </location>
</feature>
<sequence length="535" mass="57734">MAIPVRKTPASSRQTSPAPDRGWTGRFRSGSSSSQVATKPSVKRDLSNSSRASGVTPSPHATSHFTASPPPLPRQDNFHQGYTEDRDEEDHGGRCSPLCGLPSPTGQKDWRKEREREKDGAVKWRNESGDRERERAKEREKERITGPRRVGSPVLRERERDSRTTITAVAMEKVPSSSGHSRRSSRDPALVGAPSSASAALKARQIKHGSFDFEKPVSTTHGPVHVRTALRGIGIGPSGPSAIPIQRSTSLKATSRATTSQADPSKGRTLPQSSNGHRQHDSFGRSRKPPLDLKTDPASMRRGTDSSVGSNPPTNANASRGHVNFAEPETPISSQSGGGSWGRNTGKHAIRGSHGAFKFEPAVPPIPGSPADEQKVNPSRSTPKSPSPPSKLRQERAAPTGTGRSLDLNLGLSWAPSKVKEEAVLRYGGSNTGSTGRARARWKSGWVDEEGRLGSSTSRPAGSDVAEAFEEALGPAAYSTFKTYVHRFDAHAIPLDGPYGLISHATRLLDASNSLSERRKRALMERFIHFVENNQ</sequence>
<name>A0A8K0UJU9_9AGAR</name>